<dbReference type="Gene3D" id="3.30.200.20">
    <property type="entry name" value="Phosphorylase Kinase, domain 1"/>
    <property type="match status" value="1"/>
</dbReference>
<feature type="transmembrane region" description="Helical" evidence="13">
    <location>
        <begin position="375"/>
        <end position="396"/>
    </location>
</feature>
<proteinExistence type="predicted"/>
<keyword evidence="7" id="KW-0418">Kinase</keyword>
<protein>
    <recommendedName>
        <fullName evidence="2">non-specific serine/threonine protein kinase</fullName>
        <ecNumber evidence="2">2.7.11.1</ecNumber>
    </recommendedName>
</protein>
<dbReference type="PANTHER" id="PTHR24363:SF0">
    <property type="entry name" value="SERINE_THREONINE KINASE LIKE DOMAIN CONTAINING 1"/>
    <property type="match status" value="1"/>
</dbReference>
<dbReference type="InterPro" id="IPR010432">
    <property type="entry name" value="RDD"/>
</dbReference>
<evidence type="ECO:0000313" key="16">
    <source>
        <dbReference type="Proteomes" id="UP000826540"/>
    </source>
</evidence>
<evidence type="ECO:0000259" key="14">
    <source>
        <dbReference type="PROSITE" id="PS50011"/>
    </source>
</evidence>
<evidence type="ECO:0000256" key="1">
    <source>
        <dbReference type="ARBA" id="ARBA00004141"/>
    </source>
</evidence>
<dbReference type="PROSITE" id="PS50011">
    <property type="entry name" value="PROTEIN_KINASE_DOM"/>
    <property type="match status" value="1"/>
</dbReference>
<sequence>MSYCINPNCPKPQNPKQPLFCHACGSELLLEGCYRVIRPLGGGGFGKTYEVEDSGTKKVLKVLFNTVPKAVELFQQEAEVLKRLNHPGIPKVESDGYFIYSPRDSKEPLHCLVMEKIEGMNLEEYMIQRNHQPIGERAAVRWLKQIVEILQQVHQQNYFHRDIKPPNIMLRPDGQLVLIDFGTAREVTQTFMQKVAGQQVTGIISAGYTPSEQVNGKAVPQSDFFALGRTFVYLLTGKSLDKFNEDARNGKLNWRDDVTGISQKLLDLIDDLISPFPGNRPKDTQEILHKLSEFETSSPTFQTSNSSSQSSNSVANAQTVASTSGAVNQVATSYTYPFWRRIISSVIDLVISILIGFILYQLAYIIGHTCGYYDICLKLAATIFLGGSIIFNWLYFVLFESSGKQSTFGKRIFQIVVTNTKGSQISFWRATWRFIVKLLLTLFTFGLLDLIFVLFNKNNRSLHDILAGTMVIKKPSP</sequence>
<dbReference type="PANTHER" id="PTHR24363">
    <property type="entry name" value="SERINE/THREONINE PROTEIN KINASE"/>
    <property type="match status" value="1"/>
</dbReference>
<dbReference type="CDD" id="cd14014">
    <property type="entry name" value="STKc_PknB_like"/>
    <property type="match status" value="1"/>
</dbReference>
<name>A0ABX8X4K5_9CYAN</name>
<evidence type="ECO:0000256" key="7">
    <source>
        <dbReference type="ARBA" id="ARBA00022777"/>
    </source>
</evidence>
<comment type="subcellular location">
    <subcellularLocation>
        <location evidence="1">Membrane</location>
        <topology evidence="1">Multi-pass membrane protein</topology>
    </subcellularLocation>
</comment>
<evidence type="ECO:0000256" key="9">
    <source>
        <dbReference type="ARBA" id="ARBA00022989"/>
    </source>
</evidence>
<evidence type="ECO:0000256" key="13">
    <source>
        <dbReference type="SAM" id="Phobius"/>
    </source>
</evidence>
<evidence type="ECO:0000256" key="3">
    <source>
        <dbReference type="ARBA" id="ARBA00022527"/>
    </source>
</evidence>
<comment type="catalytic activity">
    <reaction evidence="12">
        <text>L-seryl-[protein] + ATP = O-phospho-L-seryl-[protein] + ADP + H(+)</text>
        <dbReference type="Rhea" id="RHEA:17989"/>
        <dbReference type="Rhea" id="RHEA-COMP:9863"/>
        <dbReference type="Rhea" id="RHEA-COMP:11604"/>
        <dbReference type="ChEBI" id="CHEBI:15378"/>
        <dbReference type="ChEBI" id="CHEBI:29999"/>
        <dbReference type="ChEBI" id="CHEBI:30616"/>
        <dbReference type="ChEBI" id="CHEBI:83421"/>
        <dbReference type="ChEBI" id="CHEBI:456216"/>
        <dbReference type="EC" id="2.7.11.1"/>
    </reaction>
</comment>
<dbReference type="Pfam" id="PF06271">
    <property type="entry name" value="RDD"/>
    <property type="match status" value="1"/>
</dbReference>
<keyword evidence="9 13" id="KW-1133">Transmembrane helix</keyword>
<feature type="transmembrane region" description="Helical" evidence="13">
    <location>
        <begin position="342"/>
        <end position="363"/>
    </location>
</feature>
<keyword evidence="8" id="KW-0067">ATP-binding</keyword>
<evidence type="ECO:0000256" key="12">
    <source>
        <dbReference type="ARBA" id="ARBA00048679"/>
    </source>
</evidence>
<dbReference type="NCBIfam" id="NF045510">
    <property type="entry name" value="4Cys_prefix_kin"/>
    <property type="match status" value="1"/>
</dbReference>
<evidence type="ECO:0000256" key="8">
    <source>
        <dbReference type="ARBA" id="ARBA00022840"/>
    </source>
</evidence>
<keyword evidence="3" id="KW-0723">Serine/threonine-protein kinase</keyword>
<dbReference type="InterPro" id="IPR008271">
    <property type="entry name" value="Ser/Thr_kinase_AS"/>
</dbReference>
<gene>
    <name evidence="15" type="ORF">K2F26_09210</name>
</gene>
<evidence type="ECO:0000256" key="10">
    <source>
        <dbReference type="ARBA" id="ARBA00023136"/>
    </source>
</evidence>
<dbReference type="PROSITE" id="PS00108">
    <property type="entry name" value="PROTEIN_KINASE_ST"/>
    <property type="match status" value="1"/>
</dbReference>
<evidence type="ECO:0000256" key="4">
    <source>
        <dbReference type="ARBA" id="ARBA00022679"/>
    </source>
</evidence>
<dbReference type="EC" id="2.7.11.1" evidence="2"/>
<keyword evidence="5 13" id="KW-0812">Transmembrane</keyword>
<dbReference type="EMBL" id="CP080598">
    <property type="protein sequence ID" value="QYX33468.1"/>
    <property type="molecule type" value="Genomic_DNA"/>
</dbReference>
<evidence type="ECO:0000256" key="11">
    <source>
        <dbReference type="ARBA" id="ARBA00047899"/>
    </source>
</evidence>
<dbReference type="InterPro" id="IPR000719">
    <property type="entry name" value="Prot_kinase_dom"/>
</dbReference>
<dbReference type="InterPro" id="IPR011009">
    <property type="entry name" value="Kinase-like_dom_sf"/>
</dbReference>
<keyword evidence="16" id="KW-1185">Reference proteome</keyword>
<keyword evidence="4" id="KW-0808">Transferase</keyword>
<dbReference type="RefSeq" id="WP_220611218.1">
    <property type="nucleotide sequence ID" value="NZ_CP080598.1"/>
</dbReference>
<dbReference type="Gene3D" id="1.10.510.10">
    <property type="entry name" value="Transferase(Phosphotransferase) domain 1"/>
    <property type="match status" value="1"/>
</dbReference>
<feature type="transmembrane region" description="Helical" evidence="13">
    <location>
        <begin position="434"/>
        <end position="455"/>
    </location>
</feature>
<feature type="domain" description="Protein kinase" evidence="14">
    <location>
        <begin position="34"/>
        <end position="292"/>
    </location>
</feature>
<dbReference type="SUPFAM" id="SSF56112">
    <property type="entry name" value="Protein kinase-like (PK-like)"/>
    <property type="match status" value="1"/>
</dbReference>
<dbReference type="SMART" id="SM00220">
    <property type="entry name" value="S_TKc"/>
    <property type="match status" value="1"/>
</dbReference>
<evidence type="ECO:0000256" key="6">
    <source>
        <dbReference type="ARBA" id="ARBA00022741"/>
    </source>
</evidence>
<comment type="catalytic activity">
    <reaction evidence="11">
        <text>L-threonyl-[protein] + ATP = O-phospho-L-threonyl-[protein] + ADP + H(+)</text>
        <dbReference type="Rhea" id="RHEA:46608"/>
        <dbReference type="Rhea" id="RHEA-COMP:11060"/>
        <dbReference type="Rhea" id="RHEA-COMP:11605"/>
        <dbReference type="ChEBI" id="CHEBI:15378"/>
        <dbReference type="ChEBI" id="CHEBI:30013"/>
        <dbReference type="ChEBI" id="CHEBI:30616"/>
        <dbReference type="ChEBI" id="CHEBI:61977"/>
        <dbReference type="ChEBI" id="CHEBI:456216"/>
        <dbReference type="EC" id="2.7.11.1"/>
    </reaction>
</comment>
<evidence type="ECO:0000256" key="2">
    <source>
        <dbReference type="ARBA" id="ARBA00012513"/>
    </source>
</evidence>
<keyword evidence="6" id="KW-0547">Nucleotide-binding</keyword>
<dbReference type="Proteomes" id="UP000826540">
    <property type="component" value="Chromosome"/>
</dbReference>
<organism evidence="15 16">
    <name type="scientific">Sphaerospermopsis torques-reginae ITEP-024</name>
    <dbReference type="NCBI Taxonomy" id="984208"/>
    <lineage>
        <taxon>Bacteria</taxon>
        <taxon>Bacillati</taxon>
        <taxon>Cyanobacteriota</taxon>
        <taxon>Cyanophyceae</taxon>
        <taxon>Nostocales</taxon>
        <taxon>Aphanizomenonaceae</taxon>
        <taxon>Sphaerospermopsis</taxon>
        <taxon>Sphaerospermopsis torques-reginae</taxon>
    </lineage>
</organism>
<evidence type="ECO:0000313" key="15">
    <source>
        <dbReference type="EMBL" id="QYX33468.1"/>
    </source>
</evidence>
<evidence type="ECO:0000256" key="5">
    <source>
        <dbReference type="ARBA" id="ARBA00022692"/>
    </source>
</evidence>
<accession>A0ABX8X4K5</accession>
<reference evidence="15 16" key="1">
    <citation type="journal article" date="2022" name="J. Am. Chem. Soc.">
        <title>Biosynthesis of Guanitoxin Enables Global Environmental Detection in Freshwater Cyanobacteria.</title>
        <authorList>
            <person name="Lima S.T."/>
            <person name="Fallon T.R."/>
            <person name="Cordoza J.L."/>
            <person name="Chekan J.R."/>
            <person name="Delbaje E."/>
            <person name="Hopiavuori A.R."/>
            <person name="Alvarenga D.O."/>
            <person name="Wood S.M."/>
            <person name="Luhavaya H."/>
            <person name="Baumgartner J.T."/>
            <person name="Dorr F.A."/>
            <person name="Etchegaray A."/>
            <person name="Pinto E."/>
            <person name="McKinnie S.M.K."/>
            <person name="Fiore M.F."/>
            <person name="Moore B.S."/>
        </authorList>
    </citation>
    <scope>NUCLEOTIDE SEQUENCE [LARGE SCALE GENOMIC DNA]</scope>
    <source>
        <strain evidence="15 16">ITEP-024</strain>
    </source>
</reference>
<keyword evidence="10 13" id="KW-0472">Membrane</keyword>
<dbReference type="Pfam" id="PF00069">
    <property type="entry name" value="Pkinase"/>
    <property type="match status" value="1"/>
</dbReference>